<dbReference type="GO" id="GO:0016020">
    <property type="term" value="C:membrane"/>
    <property type="evidence" value="ECO:0007669"/>
    <property type="project" value="UniProtKB-SubCell"/>
</dbReference>
<keyword evidence="4 11" id="KW-1133">Transmembrane helix</keyword>
<organism evidence="14 15">
    <name type="scientific">Geotrypetes seraphini</name>
    <name type="common">Gaboon caecilian</name>
    <name type="synonym">Caecilia seraphini</name>
    <dbReference type="NCBI Taxonomy" id="260995"/>
    <lineage>
        <taxon>Eukaryota</taxon>
        <taxon>Metazoa</taxon>
        <taxon>Chordata</taxon>
        <taxon>Craniata</taxon>
        <taxon>Vertebrata</taxon>
        <taxon>Euteleostomi</taxon>
        <taxon>Amphibia</taxon>
        <taxon>Gymnophiona</taxon>
        <taxon>Geotrypetes</taxon>
    </lineage>
</organism>
<keyword evidence="8" id="KW-0393">Immunoglobulin domain</keyword>
<feature type="compositionally biased region" description="Low complexity" evidence="10">
    <location>
        <begin position="177"/>
        <end position="187"/>
    </location>
</feature>
<dbReference type="GO" id="GO:0060097">
    <property type="term" value="P:cytoskeletal rearrangement involved in phagocytosis, engulfment"/>
    <property type="evidence" value="ECO:0007669"/>
    <property type="project" value="TreeGrafter"/>
</dbReference>
<evidence type="ECO:0000256" key="5">
    <source>
        <dbReference type="ARBA" id="ARBA00023136"/>
    </source>
</evidence>
<evidence type="ECO:0000256" key="3">
    <source>
        <dbReference type="ARBA" id="ARBA00022729"/>
    </source>
</evidence>
<feature type="chain" id="PRO_5028264831" evidence="12">
    <location>
        <begin position="24"/>
        <end position="258"/>
    </location>
</feature>
<evidence type="ECO:0000256" key="12">
    <source>
        <dbReference type="SAM" id="SignalP"/>
    </source>
</evidence>
<gene>
    <name evidence="15" type="primary">LOC117351830</name>
</gene>
<sequence>MSRSYFLQICIGMLLLPGSPVFGLKMKGVVGQSITLPCNYTVGKQGVTTMCWGRNSCPVSKCADEILSTEGLKTKLSKSSRYRLYGNLSEGNVSLTIENVTEADSGVYCCRVEIAGPFNDQKDHFDLTIERARNKISTSAPGSPTSKHRTDAGDFRSTSAPVSPWKISAPGQKSHTTHVTSDSFDTSVSSPALPQTQSLAVRVLLPLIGLVALLLTLLFFRRCHKKRVKTEGKSSLRRESGGISALQARNEIEDNIYI</sequence>
<keyword evidence="5 11" id="KW-0472">Membrane</keyword>
<feature type="compositionally biased region" description="Polar residues" evidence="10">
    <location>
        <begin position="136"/>
        <end position="145"/>
    </location>
</feature>
<keyword evidence="3 12" id="KW-0732">Signal</keyword>
<dbReference type="Proteomes" id="UP000515159">
    <property type="component" value="Chromosome 18"/>
</dbReference>
<dbReference type="GO" id="GO:0001786">
    <property type="term" value="F:phosphatidylserine binding"/>
    <property type="evidence" value="ECO:0007669"/>
    <property type="project" value="TreeGrafter"/>
</dbReference>
<dbReference type="InterPro" id="IPR013106">
    <property type="entry name" value="Ig_V-set"/>
</dbReference>
<reference evidence="15" key="1">
    <citation type="submission" date="2025-08" db="UniProtKB">
        <authorList>
            <consortium name="RefSeq"/>
        </authorList>
    </citation>
    <scope>IDENTIFICATION</scope>
</reference>
<keyword evidence="15" id="KW-0675">Receptor</keyword>
<comment type="subcellular location">
    <subcellularLocation>
        <location evidence="1">Membrane</location>
        <topology evidence="1">Single-pass type I membrane protein</topology>
    </subcellularLocation>
</comment>
<dbReference type="SUPFAM" id="SSF48726">
    <property type="entry name" value="Immunoglobulin"/>
    <property type="match status" value="1"/>
</dbReference>
<dbReference type="SMART" id="SM00409">
    <property type="entry name" value="IG"/>
    <property type="match status" value="1"/>
</dbReference>
<name>A0A6P8Q9K9_GEOSA</name>
<feature type="region of interest" description="Disordered" evidence="10">
    <location>
        <begin position="136"/>
        <end position="187"/>
    </location>
</feature>
<evidence type="ECO:0000256" key="10">
    <source>
        <dbReference type="SAM" id="MobiDB-lite"/>
    </source>
</evidence>
<dbReference type="PANTHER" id="PTHR46608">
    <property type="entry name" value="T-CELL IMMUNOGLOBULIN AND MUCIN DOMAIN-CONTAINING PROTEIN 4"/>
    <property type="match status" value="1"/>
</dbReference>
<keyword evidence="6" id="KW-1015">Disulfide bond</keyword>
<dbReference type="AlphaFoldDB" id="A0A6P8Q9K9"/>
<dbReference type="GeneID" id="117351830"/>
<feature type="transmembrane region" description="Helical" evidence="11">
    <location>
        <begin position="199"/>
        <end position="220"/>
    </location>
</feature>
<dbReference type="InterPro" id="IPR003599">
    <property type="entry name" value="Ig_sub"/>
</dbReference>
<dbReference type="InParanoid" id="A0A6P8Q9K9"/>
<dbReference type="InterPro" id="IPR013783">
    <property type="entry name" value="Ig-like_fold"/>
</dbReference>
<dbReference type="InterPro" id="IPR007110">
    <property type="entry name" value="Ig-like_dom"/>
</dbReference>
<dbReference type="Pfam" id="PF07686">
    <property type="entry name" value="V-set"/>
    <property type="match status" value="1"/>
</dbReference>
<accession>A0A6P8Q9K9</accession>
<dbReference type="PROSITE" id="PS50835">
    <property type="entry name" value="IG_LIKE"/>
    <property type="match status" value="1"/>
</dbReference>
<dbReference type="PANTHER" id="PTHR46608:SF3">
    <property type="entry name" value="T-CELL IMMUNOGLOBULIN AND MUCIN DOMAIN-CONTAINING PROTEIN 4"/>
    <property type="match status" value="1"/>
</dbReference>
<feature type="signal peptide" evidence="12">
    <location>
        <begin position="1"/>
        <end position="23"/>
    </location>
</feature>
<evidence type="ECO:0000256" key="1">
    <source>
        <dbReference type="ARBA" id="ARBA00004479"/>
    </source>
</evidence>
<evidence type="ECO:0000256" key="8">
    <source>
        <dbReference type="ARBA" id="ARBA00023319"/>
    </source>
</evidence>
<feature type="domain" description="Ig-like" evidence="13">
    <location>
        <begin position="17"/>
        <end position="128"/>
    </location>
</feature>
<evidence type="ECO:0000259" key="13">
    <source>
        <dbReference type="PROSITE" id="PS50835"/>
    </source>
</evidence>
<evidence type="ECO:0000256" key="4">
    <source>
        <dbReference type="ARBA" id="ARBA00022989"/>
    </source>
</evidence>
<evidence type="ECO:0000313" key="15">
    <source>
        <dbReference type="RefSeq" id="XP_033783566.1"/>
    </source>
</evidence>
<evidence type="ECO:0000256" key="11">
    <source>
        <dbReference type="SAM" id="Phobius"/>
    </source>
</evidence>
<evidence type="ECO:0000256" key="2">
    <source>
        <dbReference type="ARBA" id="ARBA00022692"/>
    </source>
</evidence>
<protein>
    <submittedName>
        <fullName evidence="15">Hepatitis A virus cellular receptor 1 homolog</fullName>
    </submittedName>
</protein>
<proteinExistence type="inferred from homology"/>
<comment type="similarity">
    <text evidence="9">Belongs to the immunoglobulin superfamily. TIM family.</text>
</comment>
<dbReference type="RefSeq" id="XP_033783566.1">
    <property type="nucleotide sequence ID" value="XM_033927675.1"/>
</dbReference>
<evidence type="ECO:0000313" key="14">
    <source>
        <dbReference type="Proteomes" id="UP000515159"/>
    </source>
</evidence>
<dbReference type="FunFam" id="2.60.40.10:FF:000774">
    <property type="entry name" value="Hepatitis A virus cellular receptor 1"/>
    <property type="match status" value="1"/>
</dbReference>
<keyword evidence="2 11" id="KW-0812">Transmembrane</keyword>
<evidence type="ECO:0000256" key="9">
    <source>
        <dbReference type="ARBA" id="ARBA00038203"/>
    </source>
</evidence>
<dbReference type="OrthoDB" id="434099at2759"/>
<keyword evidence="7" id="KW-0325">Glycoprotein</keyword>
<dbReference type="InterPro" id="IPR036179">
    <property type="entry name" value="Ig-like_dom_sf"/>
</dbReference>
<dbReference type="GO" id="GO:0043277">
    <property type="term" value="P:apoptotic cell clearance"/>
    <property type="evidence" value="ECO:0007669"/>
    <property type="project" value="TreeGrafter"/>
</dbReference>
<evidence type="ECO:0000256" key="6">
    <source>
        <dbReference type="ARBA" id="ARBA00023157"/>
    </source>
</evidence>
<dbReference type="Gene3D" id="2.60.40.10">
    <property type="entry name" value="Immunoglobulins"/>
    <property type="match status" value="1"/>
</dbReference>
<evidence type="ECO:0000256" key="7">
    <source>
        <dbReference type="ARBA" id="ARBA00023180"/>
    </source>
</evidence>
<dbReference type="KEGG" id="gsh:117351830"/>
<keyword evidence="14" id="KW-1185">Reference proteome</keyword>